<name>A0A812DRN9_ACAPH</name>
<keyword evidence="3 10" id="KW-0812">Transmembrane</keyword>
<feature type="repeat" description="Solcar" evidence="11">
    <location>
        <begin position="41"/>
        <end position="128"/>
    </location>
</feature>
<comment type="caution">
    <text evidence="12">The sequence shown here is derived from an EMBL/GenBank/DDBJ whole genome shotgun (WGS) entry which is preliminary data.</text>
</comment>
<dbReference type="PANTHER" id="PTHR46181:SF3">
    <property type="entry name" value="MITOCHONDRIAL GLYCINE TRANSPORTER"/>
    <property type="match status" value="1"/>
</dbReference>
<accession>A0A812DRN9</accession>
<sequence>MLEDVAPCADVVLRETDGQLSSPSLVMTTVAIPSHMGSPAVPVLKSFLAGSLSGTCSALLFQPLDLVKTRVQSSVTTGKGHTGIVSVVINVLKQENITGLWRGVVPTITRCVPGVGIYFSLVHTLKTHFGSGNTNPLESLLIGATARGTAATIMHPISVLKTRYESGIYNYNSIPRSLFLIYSTEGKAGLFSGLAPTIARDVPFSALYFMFYTQIKSFLPYDKIDEHYIPVIHFNIGIIAGLLASFITQPADVMKTHMQLNPQKHTNLKDVITFIYQRDGLVGFQRGFVPRALRRCLMAAMAWTVYEQMMKGFGLAT</sequence>
<dbReference type="GO" id="GO:1904983">
    <property type="term" value="P:glycine import into mitochondrion"/>
    <property type="evidence" value="ECO:0007669"/>
    <property type="project" value="UniProtKB-UniRule"/>
</dbReference>
<keyword evidence="6 10" id="KW-1133">Transmembrane helix</keyword>
<evidence type="ECO:0000313" key="13">
    <source>
        <dbReference type="Proteomes" id="UP000597762"/>
    </source>
</evidence>
<evidence type="ECO:0000256" key="10">
    <source>
        <dbReference type="HAMAP-Rule" id="MF_03064"/>
    </source>
</evidence>
<dbReference type="GO" id="GO:0005743">
    <property type="term" value="C:mitochondrial inner membrane"/>
    <property type="evidence" value="ECO:0007669"/>
    <property type="project" value="UniProtKB-SubCell"/>
</dbReference>
<dbReference type="Proteomes" id="UP000597762">
    <property type="component" value="Unassembled WGS sequence"/>
</dbReference>
<dbReference type="InterPro" id="IPR018108">
    <property type="entry name" value="MCP_transmembrane"/>
</dbReference>
<dbReference type="Gene3D" id="1.50.40.10">
    <property type="entry name" value="Mitochondrial carrier domain"/>
    <property type="match status" value="1"/>
</dbReference>
<evidence type="ECO:0000256" key="4">
    <source>
        <dbReference type="ARBA" id="ARBA00022737"/>
    </source>
</evidence>
<dbReference type="PANTHER" id="PTHR46181">
    <property type="entry name" value="MITOCHONDRIAL GLYCINE TRANSPORTER"/>
    <property type="match status" value="1"/>
</dbReference>
<dbReference type="PROSITE" id="PS50920">
    <property type="entry name" value="SOLCAR"/>
    <property type="match status" value="3"/>
</dbReference>
<dbReference type="InterPro" id="IPR023395">
    <property type="entry name" value="MCP_dom_sf"/>
</dbReference>
<evidence type="ECO:0000256" key="5">
    <source>
        <dbReference type="ARBA" id="ARBA00022792"/>
    </source>
</evidence>
<protein>
    <recommendedName>
        <fullName evidence="10">Mitochondrial glycine transporter</fullName>
    </recommendedName>
    <alternativeName>
        <fullName evidence="10">Solute carrier family 25 member 38 homolog</fullName>
    </alternativeName>
</protein>
<evidence type="ECO:0000256" key="8">
    <source>
        <dbReference type="ARBA" id="ARBA00023136"/>
    </source>
</evidence>
<dbReference type="SUPFAM" id="SSF103506">
    <property type="entry name" value="Mitochondrial carrier"/>
    <property type="match status" value="1"/>
</dbReference>
<dbReference type="InterPro" id="IPR030847">
    <property type="entry name" value="Hem25/SLC25A38"/>
</dbReference>
<reference evidence="12" key="1">
    <citation type="submission" date="2021-01" db="EMBL/GenBank/DDBJ databases">
        <authorList>
            <person name="Li R."/>
            <person name="Bekaert M."/>
        </authorList>
    </citation>
    <scope>NUCLEOTIDE SEQUENCE</scope>
    <source>
        <strain evidence="12">Farmed</strain>
    </source>
</reference>
<evidence type="ECO:0000313" key="12">
    <source>
        <dbReference type="EMBL" id="CAE1306356.1"/>
    </source>
</evidence>
<dbReference type="EMBL" id="CAHIKZ030004020">
    <property type="protein sequence ID" value="CAE1306356.1"/>
    <property type="molecule type" value="Genomic_DNA"/>
</dbReference>
<organism evidence="12 13">
    <name type="scientific">Acanthosepion pharaonis</name>
    <name type="common">Pharaoh cuttlefish</name>
    <name type="synonym">Sepia pharaonis</name>
    <dbReference type="NCBI Taxonomy" id="158019"/>
    <lineage>
        <taxon>Eukaryota</taxon>
        <taxon>Metazoa</taxon>
        <taxon>Spiralia</taxon>
        <taxon>Lophotrochozoa</taxon>
        <taxon>Mollusca</taxon>
        <taxon>Cephalopoda</taxon>
        <taxon>Coleoidea</taxon>
        <taxon>Decapodiformes</taxon>
        <taxon>Sepiida</taxon>
        <taxon>Sepiina</taxon>
        <taxon>Sepiidae</taxon>
        <taxon>Acanthosepion</taxon>
    </lineage>
</organism>
<comment type="subcellular location">
    <subcellularLocation>
        <location evidence="1">Membrane</location>
        <topology evidence="1">Multi-pass membrane protein</topology>
    </subcellularLocation>
    <subcellularLocation>
        <location evidence="10">Mitochondrion inner membrane</location>
        <topology evidence="10">Multi-pass membrane protein</topology>
    </subcellularLocation>
</comment>
<dbReference type="OrthoDB" id="1924968at2759"/>
<dbReference type="GO" id="GO:0015187">
    <property type="term" value="F:glycine transmembrane transporter activity"/>
    <property type="evidence" value="ECO:0007669"/>
    <property type="project" value="UniProtKB-UniRule"/>
</dbReference>
<evidence type="ECO:0000256" key="6">
    <source>
        <dbReference type="ARBA" id="ARBA00022989"/>
    </source>
</evidence>
<dbReference type="PRINTS" id="PR00926">
    <property type="entry name" value="MITOCARRIER"/>
</dbReference>
<dbReference type="InterPro" id="IPR002067">
    <property type="entry name" value="MCP"/>
</dbReference>
<evidence type="ECO:0000256" key="11">
    <source>
        <dbReference type="PROSITE-ProRule" id="PRU00282"/>
    </source>
</evidence>
<keyword evidence="5 10" id="KW-0999">Mitochondrion inner membrane</keyword>
<feature type="repeat" description="Solcar" evidence="11">
    <location>
        <begin position="134"/>
        <end position="218"/>
    </location>
</feature>
<proteinExistence type="inferred from homology"/>
<dbReference type="AlphaFoldDB" id="A0A812DRN9"/>
<keyword evidence="8 10" id="KW-0472">Membrane</keyword>
<keyword evidence="4 10" id="KW-0677">Repeat</keyword>
<dbReference type="Pfam" id="PF00153">
    <property type="entry name" value="Mito_carr"/>
    <property type="match status" value="3"/>
</dbReference>
<gene>
    <name evidence="12" type="ORF">SPHA_58618</name>
</gene>
<keyword evidence="2 10" id="KW-0813">Transport</keyword>
<dbReference type="HAMAP" id="MF_03064">
    <property type="entry name" value="SLC25A38"/>
    <property type="match status" value="1"/>
</dbReference>
<evidence type="ECO:0000256" key="7">
    <source>
        <dbReference type="ARBA" id="ARBA00023128"/>
    </source>
</evidence>
<keyword evidence="13" id="KW-1185">Reference proteome</keyword>
<evidence type="ECO:0000256" key="9">
    <source>
        <dbReference type="ARBA" id="ARBA00034060"/>
    </source>
</evidence>
<evidence type="ECO:0000256" key="1">
    <source>
        <dbReference type="ARBA" id="ARBA00004141"/>
    </source>
</evidence>
<comment type="similarity">
    <text evidence="10">Belongs to the mitochondrial carrier (TC 2.A.29) family. SLC25A38 subfamily.</text>
</comment>
<comment type="function">
    <text evidence="10">Mitochondrial glycine transporter that imports glycine into the mitochondrial matrix. Plays an important role in providing glycine for the first enzymatic step in heme biosynthesis, the condensation of glycine with succinyl-CoA to produce 5-aminolevulinate (ALA) in the miochondrial matrix.</text>
</comment>
<keyword evidence="7 10" id="KW-0496">Mitochondrion</keyword>
<evidence type="ECO:0000256" key="2">
    <source>
        <dbReference type="ARBA" id="ARBA00022448"/>
    </source>
</evidence>
<comment type="catalytic activity">
    <reaction evidence="9 10">
        <text>glycine(in) = glycine(out)</text>
        <dbReference type="Rhea" id="RHEA:70715"/>
        <dbReference type="ChEBI" id="CHEBI:57305"/>
    </reaction>
</comment>
<feature type="repeat" description="Solcar" evidence="11">
    <location>
        <begin position="228"/>
        <end position="312"/>
    </location>
</feature>
<evidence type="ECO:0000256" key="3">
    <source>
        <dbReference type="ARBA" id="ARBA00022692"/>
    </source>
</evidence>